<dbReference type="KEGG" id="cle:Clole_2792"/>
<name>F2JK76_CELLD</name>
<accession>F2JK76</accession>
<keyword evidence="2" id="KW-1185">Reference proteome</keyword>
<sequence>MTWGYILVLSTVLFTSWKVGQPMIAKREKAKRKSLKVAATTKRP</sequence>
<dbReference type="HOGENOM" id="CLU_3214053_0_0_9"/>
<organism evidence="1 2">
    <name type="scientific">Cellulosilyticum lentocellum (strain ATCC 49066 / DSM 5427 / NCIMB 11756 / RHM5)</name>
    <name type="common">Clostridium lentocellum</name>
    <dbReference type="NCBI Taxonomy" id="642492"/>
    <lineage>
        <taxon>Bacteria</taxon>
        <taxon>Bacillati</taxon>
        <taxon>Bacillota</taxon>
        <taxon>Clostridia</taxon>
        <taxon>Lachnospirales</taxon>
        <taxon>Cellulosilyticaceae</taxon>
        <taxon>Cellulosilyticum</taxon>
    </lineage>
</organism>
<proteinExistence type="predicted"/>
<gene>
    <name evidence="1" type="ordered locus">Clole_2792</name>
</gene>
<dbReference type="EMBL" id="CP002582">
    <property type="protein sequence ID" value="ADZ84491.1"/>
    <property type="molecule type" value="Genomic_DNA"/>
</dbReference>
<reference evidence="1 2" key="1">
    <citation type="journal article" date="2011" name="J. Bacteriol.">
        <title>Complete genome sequence of the cellulose-degrading bacterium Cellulosilyticum lentocellum.</title>
        <authorList>
            <consortium name="US DOE Joint Genome Institute"/>
            <person name="Miller D.A."/>
            <person name="Suen G."/>
            <person name="Bruce D."/>
            <person name="Copeland A."/>
            <person name="Cheng J.F."/>
            <person name="Detter C."/>
            <person name="Goodwin L.A."/>
            <person name="Han C.S."/>
            <person name="Hauser L.J."/>
            <person name="Land M.L."/>
            <person name="Lapidus A."/>
            <person name="Lucas S."/>
            <person name="Meincke L."/>
            <person name="Pitluck S."/>
            <person name="Tapia R."/>
            <person name="Teshima H."/>
            <person name="Woyke T."/>
            <person name="Fox B.G."/>
            <person name="Angert E.R."/>
            <person name="Currie C.R."/>
        </authorList>
    </citation>
    <scope>NUCLEOTIDE SEQUENCE [LARGE SCALE GENOMIC DNA]</scope>
    <source>
        <strain evidence="2">ATCC 49066 / DSM 5427 / NCIMB 11756 / RHM5</strain>
    </source>
</reference>
<dbReference type="AlphaFoldDB" id="F2JK76"/>
<evidence type="ECO:0000313" key="1">
    <source>
        <dbReference type="EMBL" id="ADZ84491.1"/>
    </source>
</evidence>
<evidence type="ECO:0000313" key="2">
    <source>
        <dbReference type="Proteomes" id="UP000008467"/>
    </source>
</evidence>
<dbReference type="Proteomes" id="UP000008467">
    <property type="component" value="Chromosome"/>
</dbReference>
<protein>
    <submittedName>
        <fullName evidence="1">Uncharacterized protein</fullName>
    </submittedName>
</protein>
<dbReference type="STRING" id="642492.Clole_2792"/>